<gene>
    <name evidence="3" type="ORF">MB27_14585</name>
</gene>
<accession>A0A0A6UP17</accession>
<organism evidence="3 4">
    <name type="scientific">Actinoplanes utahensis</name>
    <dbReference type="NCBI Taxonomy" id="1869"/>
    <lineage>
        <taxon>Bacteria</taxon>
        <taxon>Bacillati</taxon>
        <taxon>Actinomycetota</taxon>
        <taxon>Actinomycetes</taxon>
        <taxon>Micromonosporales</taxon>
        <taxon>Micromonosporaceae</taxon>
        <taxon>Actinoplanes</taxon>
    </lineage>
</organism>
<feature type="transmembrane region" description="Helical" evidence="2">
    <location>
        <begin position="18"/>
        <end position="38"/>
    </location>
</feature>
<evidence type="ECO:0000256" key="2">
    <source>
        <dbReference type="SAM" id="Phobius"/>
    </source>
</evidence>
<keyword evidence="2" id="KW-0812">Transmembrane</keyword>
<feature type="compositionally biased region" description="Low complexity" evidence="1">
    <location>
        <begin position="332"/>
        <end position="348"/>
    </location>
</feature>
<dbReference type="AlphaFoldDB" id="A0A0A6UP17"/>
<protein>
    <submittedName>
        <fullName evidence="3">Uncharacterized protein</fullName>
    </submittedName>
</protein>
<feature type="region of interest" description="Disordered" evidence="1">
    <location>
        <begin position="327"/>
        <end position="394"/>
    </location>
</feature>
<comment type="caution">
    <text evidence="3">The sequence shown here is derived from an EMBL/GenBank/DDBJ whole genome shotgun (WGS) entry which is preliminary data.</text>
</comment>
<keyword evidence="2" id="KW-1133">Transmembrane helix</keyword>
<reference evidence="3 4" key="1">
    <citation type="submission" date="2014-10" db="EMBL/GenBank/DDBJ databases">
        <title>Draft genome sequence of Actinoplanes utahensis NRRL 12052.</title>
        <authorList>
            <person name="Velasco-Bucheli B."/>
            <person name="del Cerro C."/>
            <person name="Hormigo D."/>
            <person name="Garcia J.L."/>
            <person name="Acebal C."/>
            <person name="Arroyo M."/>
            <person name="de la Mata I."/>
        </authorList>
    </citation>
    <scope>NUCLEOTIDE SEQUENCE [LARGE SCALE GENOMIC DNA]</scope>
    <source>
        <strain evidence="3 4">NRRL 12052</strain>
    </source>
</reference>
<name>A0A0A6UP17_ACTUT</name>
<proteinExistence type="predicted"/>
<keyword evidence="4" id="KW-1185">Reference proteome</keyword>
<evidence type="ECO:0000313" key="3">
    <source>
        <dbReference type="EMBL" id="KHD76783.1"/>
    </source>
</evidence>
<evidence type="ECO:0000313" key="4">
    <source>
        <dbReference type="Proteomes" id="UP000054537"/>
    </source>
</evidence>
<keyword evidence="2" id="KW-0472">Membrane</keyword>
<dbReference type="EMBL" id="JRTT01000015">
    <property type="protein sequence ID" value="KHD76783.1"/>
    <property type="molecule type" value="Genomic_DNA"/>
</dbReference>
<sequence length="419" mass="43792">MPTWAEIGRYLDDHRQPLLIGLAVAELVILLVVALRWFDRRYGLRHLLRRARRFLQAVVRDLAAPAVDLIRLRRAVRLIADRFTAGDPVADAGTVLVSAGRAVRDRADCWPYQVMLSEGRFGVGLAGPGDLPEPGPAGSPWRAIGARRWQATGPLPPLPEAPEVPDVPGPPIIGEHGQTGPLPVLVGVAGDELVLLDLARSPGVVSVHGATGPAARLAAAITAQLRTAVGTRVGDLRVADDGPALDEALRELRNRPVTVGTRTVLVCRAPEPSGAARIAELTARDSGLLVLVSGYLPGSRWRLRVTSAGRVVAPELGVDAYAAPVGPGLERAGSADSPPSGDPPRGARLPSRLMIGPGDGRPDAGTGATPPAPVPNWADEQPVPPPPRPAADDLIEPEIGTAIPVAVGLDAVTARPGEK</sequence>
<evidence type="ECO:0000256" key="1">
    <source>
        <dbReference type="SAM" id="MobiDB-lite"/>
    </source>
</evidence>
<dbReference type="Proteomes" id="UP000054537">
    <property type="component" value="Unassembled WGS sequence"/>
</dbReference>